<dbReference type="AlphaFoldDB" id="A0A0A9CC12"/>
<sequence>MDHDSKVFCKMLAWFIQRSTKRWKFQLQVGQKPAIELCGGPECFRR</sequence>
<protein>
    <submittedName>
        <fullName evidence="1">Uncharacterized protein</fullName>
    </submittedName>
</protein>
<name>A0A0A9CC12_ARUDO</name>
<proteinExistence type="predicted"/>
<evidence type="ECO:0000313" key="1">
    <source>
        <dbReference type="EMBL" id="JAD73859.1"/>
    </source>
</evidence>
<reference evidence="1" key="1">
    <citation type="submission" date="2014-09" db="EMBL/GenBank/DDBJ databases">
        <authorList>
            <person name="Magalhaes I.L.F."/>
            <person name="Oliveira U."/>
            <person name="Santos F.R."/>
            <person name="Vidigal T.H.D.A."/>
            <person name="Brescovit A.D."/>
            <person name="Santos A.J."/>
        </authorList>
    </citation>
    <scope>NUCLEOTIDE SEQUENCE</scope>
    <source>
        <tissue evidence="1">Shoot tissue taken approximately 20 cm above the soil surface</tissue>
    </source>
</reference>
<dbReference type="EMBL" id="GBRH01224036">
    <property type="protein sequence ID" value="JAD73859.1"/>
    <property type="molecule type" value="Transcribed_RNA"/>
</dbReference>
<reference evidence="1" key="2">
    <citation type="journal article" date="2015" name="Data Brief">
        <title>Shoot transcriptome of the giant reed, Arundo donax.</title>
        <authorList>
            <person name="Barrero R.A."/>
            <person name="Guerrero F.D."/>
            <person name="Moolhuijzen P."/>
            <person name="Goolsby J.A."/>
            <person name="Tidwell J."/>
            <person name="Bellgard S.E."/>
            <person name="Bellgard M.I."/>
        </authorList>
    </citation>
    <scope>NUCLEOTIDE SEQUENCE</scope>
    <source>
        <tissue evidence="1">Shoot tissue taken approximately 20 cm above the soil surface</tissue>
    </source>
</reference>
<accession>A0A0A9CC12</accession>
<organism evidence="1">
    <name type="scientific">Arundo donax</name>
    <name type="common">Giant reed</name>
    <name type="synonym">Donax arundinaceus</name>
    <dbReference type="NCBI Taxonomy" id="35708"/>
    <lineage>
        <taxon>Eukaryota</taxon>
        <taxon>Viridiplantae</taxon>
        <taxon>Streptophyta</taxon>
        <taxon>Embryophyta</taxon>
        <taxon>Tracheophyta</taxon>
        <taxon>Spermatophyta</taxon>
        <taxon>Magnoliopsida</taxon>
        <taxon>Liliopsida</taxon>
        <taxon>Poales</taxon>
        <taxon>Poaceae</taxon>
        <taxon>PACMAD clade</taxon>
        <taxon>Arundinoideae</taxon>
        <taxon>Arundineae</taxon>
        <taxon>Arundo</taxon>
    </lineage>
</organism>